<dbReference type="EMBL" id="LK052940">
    <property type="protein sequence ID" value="CDR40982.1"/>
    <property type="molecule type" value="Genomic_DNA"/>
</dbReference>
<evidence type="ECO:0000259" key="2">
    <source>
        <dbReference type="Pfam" id="PF24841"/>
    </source>
</evidence>
<accession>A0A061ATX8</accession>
<dbReference type="AlphaFoldDB" id="A0A061ATX8"/>
<evidence type="ECO:0000256" key="1">
    <source>
        <dbReference type="SAM" id="MobiDB-lite"/>
    </source>
</evidence>
<evidence type="ECO:0000313" key="3">
    <source>
        <dbReference type="EMBL" id="CDR40982.1"/>
    </source>
</evidence>
<gene>
    <name evidence="3" type="ORF">RHTO0S_05e10286g</name>
</gene>
<reference evidence="3" key="1">
    <citation type="journal article" date="2014" name="Genome Announc.">
        <title>Draft genome sequence of Rhodosporidium toruloides CECT1137, an oleaginous yeast of biotechnological interest.</title>
        <authorList>
            <person name="Morin N."/>
            <person name="Calcas X."/>
            <person name="Devillers H."/>
            <person name="Durrens P."/>
            <person name="Sherman D.J."/>
            <person name="Nicaud J.-M."/>
            <person name="Neuveglise C."/>
        </authorList>
    </citation>
    <scope>NUCLEOTIDE SEQUENCE</scope>
    <source>
        <strain evidence="3">CECT1137</strain>
    </source>
</reference>
<dbReference type="PANTHER" id="PTHR37846:SF1">
    <property type="entry name" value="DEACETYLASE-LIKE PROTEIN"/>
    <property type="match status" value="1"/>
</dbReference>
<dbReference type="PANTHER" id="PTHR37846">
    <property type="entry name" value="YALI0B21296P"/>
    <property type="match status" value="1"/>
</dbReference>
<feature type="compositionally biased region" description="Polar residues" evidence="1">
    <location>
        <begin position="1"/>
        <end position="14"/>
    </location>
</feature>
<organism evidence="3">
    <name type="scientific">Rhodotorula toruloides</name>
    <name type="common">Yeast</name>
    <name type="synonym">Rhodosporidium toruloides</name>
    <dbReference type="NCBI Taxonomy" id="5286"/>
    <lineage>
        <taxon>Eukaryota</taxon>
        <taxon>Fungi</taxon>
        <taxon>Dikarya</taxon>
        <taxon>Basidiomycota</taxon>
        <taxon>Pucciniomycotina</taxon>
        <taxon>Microbotryomycetes</taxon>
        <taxon>Sporidiobolales</taxon>
        <taxon>Sporidiobolaceae</taxon>
        <taxon>Rhodotorula</taxon>
    </lineage>
</organism>
<sequence length="268" mass="29172">MAKRQAQTRPTSLETAPAASWSPSPSPSPPSSPSARSPDLSLSHADRLKLLEQHGPMRPSELGLPNGKDREKEAMVVFSPEELERLVQQQQLGGSEGADAVKEAINGAQVGEELDVEAEDLMLWEEIVNAILWTVPFGFLFTGMDYAVHAQFGQELVPREELTRLLNFLPALLLLNFLVSRPSSRTLLPPTILQSALTVLSISTGISTIHTCTSEGYLRVMSRAPALGVVWCWTIVRLELGWSVLALAGVGLGVWARGGDMKWLKGLV</sequence>
<feature type="region of interest" description="Disordered" evidence="1">
    <location>
        <begin position="1"/>
        <end position="70"/>
    </location>
</feature>
<dbReference type="Pfam" id="PF24841">
    <property type="entry name" value="DUF7719"/>
    <property type="match status" value="1"/>
</dbReference>
<proteinExistence type="predicted"/>
<feature type="domain" description="DUF7719" evidence="2">
    <location>
        <begin position="194"/>
        <end position="259"/>
    </location>
</feature>
<dbReference type="OrthoDB" id="5597489at2759"/>
<dbReference type="InterPro" id="IPR056136">
    <property type="entry name" value="DUF7719"/>
</dbReference>
<protein>
    <submittedName>
        <fullName evidence="3">RHTO0S05e10286g1_1</fullName>
    </submittedName>
</protein>
<name>A0A061ATX8_RHOTO</name>